<feature type="region of interest" description="Disordered" evidence="6">
    <location>
        <begin position="327"/>
        <end position="350"/>
    </location>
</feature>
<dbReference type="InterPro" id="IPR036880">
    <property type="entry name" value="Kunitz_BPTI_sf"/>
</dbReference>
<dbReference type="InterPro" id="IPR050098">
    <property type="entry name" value="TFPI/VKTCI-like"/>
</dbReference>
<evidence type="ECO:0000259" key="8">
    <source>
        <dbReference type="PROSITE" id="PS50279"/>
    </source>
</evidence>
<feature type="domain" description="BPTI/Kunitz inhibitor" evidence="8">
    <location>
        <begin position="270"/>
        <end position="320"/>
    </location>
</feature>
<sequence>MALLHSVLAFLVVITYIRAAPPAPPAFCREPIIKGRCQAVNETWYFDLRTKTCLQQRNVFCGGGRTGFPTRQSCMTCQQNTAKKGPQVCPPTPLFGGCQPRLDRWFYDNEKKHCRPFQPGECSSGRNHFPTEYKCRETCVPGIIKPPDRCQKPPIRGLCHPLHNFWSYNYSKNECVRYPTGLCGAGPNMFFSKDKCSATCKKPVGQKPRMCLEKPLMGGCKSRLAWFFDSVNGRCRMFRHGECGAGSNYFASEVKCKQECLRIGDPYPVCSAKPTSAYCLGYGTNWYFDQNVNNCFRFKGGWCGKNANGFTSYHACMSYCSYPEAPSYPPPSKNNIPPVQQQQQVVGPGK</sequence>
<evidence type="ECO:0000256" key="7">
    <source>
        <dbReference type="SAM" id="SignalP"/>
    </source>
</evidence>
<dbReference type="PANTHER" id="PTHR10083:SF217">
    <property type="entry name" value="BOOPHILIN-H2"/>
    <property type="match status" value="1"/>
</dbReference>
<name>A0A224YCT2_9ACAR</name>
<evidence type="ECO:0000256" key="3">
    <source>
        <dbReference type="ARBA" id="ARBA00022690"/>
    </source>
</evidence>
<comment type="subcellular location">
    <subcellularLocation>
        <location evidence="1">Secreted</location>
    </subcellularLocation>
</comment>
<dbReference type="GO" id="GO:0004867">
    <property type="term" value="F:serine-type endopeptidase inhibitor activity"/>
    <property type="evidence" value="ECO:0007669"/>
    <property type="project" value="UniProtKB-KW"/>
</dbReference>
<evidence type="ECO:0000256" key="5">
    <source>
        <dbReference type="ARBA" id="ARBA00023157"/>
    </source>
</evidence>
<dbReference type="PANTHER" id="PTHR10083">
    <property type="entry name" value="KUNITZ-TYPE PROTEASE INHIBITOR-RELATED"/>
    <property type="match status" value="1"/>
</dbReference>
<feature type="compositionally biased region" description="Low complexity" evidence="6">
    <location>
        <begin position="337"/>
        <end position="350"/>
    </location>
</feature>
<evidence type="ECO:0000256" key="4">
    <source>
        <dbReference type="ARBA" id="ARBA00022900"/>
    </source>
</evidence>
<keyword evidence="2" id="KW-0964">Secreted</keyword>
<keyword evidence="3" id="KW-0646">Protease inhibitor</keyword>
<feature type="signal peptide" evidence="7">
    <location>
        <begin position="1"/>
        <end position="19"/>
    </location>
</feature>
<proteinExistence type="predicted"/>
<keyword evidence="4" id="KW-0722">Serine protease inhibitor</keyword>
<accession>A0A224YCT2</accession>
<dbReference type="SUPFAM" id="SSF57362">
    <property type="entry name" value="BPTI-like"/>
    <property type="match status" value="5"/>
</dbReference>
<keyword evidence="7" id="KW-0732">Signal</keyword>
<feature type="domain" description="BPTI/Kunitz inhibitor" evidence="8">
    <location>
        <begin position="211"/>
        <end position="260"/>
    </location>
</feature>
<feature type="chain" id="PRO_5012850016" evidence="7">
    <location>
        <begin position="20"/>
        <end position="350"/>
    </location>
</feature>
<reference evidence="9" key="1">
    <citation type="journal article" date="2017" name="Parasit. Vectors">
        <title>Sialotranscriptomics of Rhipicephalus zambeziensis reveals intricate expression profiles of secretory proteins and suggests tight temporal transcriptional regulation during blood-feeding.</title>
        <authorList>
            <person name="de Castro M.H."/>
            <person name="de Klerk D."/>
            <person name="Pienaar R."/>
            <person name="Rees D.J.G."/>
            <person name="Mans B.J."/>
        </authorList>
    </citation>
    <scope>NUCLEOTIDE SEQUENCE</scope>
    <source>
        <tissue evidence="9">Salivary glands</tissue>
    </source>
</reference>
<dbReference type="PROSITE" id="PS50279">
    <property type="entry name" value="BPTI_KUNITZ_2"/>
    <property type="match status" value="5"/>
</dbReference>
<feature type="domain" description="BPTI/Kunitz inhibitor" evidence="8">
    <location>
        <begin position="150"/>
        <end position="200"/>
    </location>
</feature>
<dbReference type="SMART" id="SM00131">
    <property type="entry name" value="KU"/>
    <property type="match status" value="5"/>
</dbReference>
<evidence type="ECO:0000256" key="2">
    <source>
        <dbReference type="ARBA" id="ARBA00022525"/>
    </source>
</evidence>
<evidence type="ECO:0000256" key="6">
    <source>
        <dbReference type="SAM" id="MobiDB-lite"/>
    </source>
</evidence>
<dbReference type="AlphaFoldDB" id="A0A224YCT2"/>
<protein>
    <submittedName>
        <fullName evidence="9">Pancreatic trypsin inhibitor</fullName>
    </submittedName>
</protein>
<dbReference type="InterPro" id="IPR002223">
    <property type="entry name" value="Kunitz_BPTI"/>
</dbReference>
<evidence type="ECO:0000313" key="9">
    <source>
        <dbReference type="EMBL" id="MAA11774.1"/>
    </source>
</evidence>
<evidence type="ECO:0000256" key="1">
    <source>
        <dbReference type="ARBA" id="ARBA00004613"/>
    </source>
</evidence>
<dbReference type="EMBL" id="GFPF01000628">
    <property type="protein sequence ID" value="MAA11774.1"/>
    <property type="molecule type" value="Transcribed_RNA"/>
</dbReference>
<keyword evidence="5" id="KW-1015">Disulfide bond</keyword>
<feature type="domain" description="BPTI/Kunitz inhibitor" evidence="8">
    <location>
        <begin position="28"/>
        <end position="74"/>
    </location>
</feature>
<dbReference type="GO" id="GO:0005615">
    <property type="term" value="C:extracellular space"/>
    <property type="evidence" value="ECO:0007669"/>
    <property type="project" value="TreeGrafter"/>
</dbReference>
<dbReference type="Gene3D" id="4.10.410.10">
    <property type="entry name" value="Pancreatic trypsin inhibitor Kunitz domain"/>
    <property type="match status" value="5"/>
</dbReference>
<feature type="domain" description="BPTI/Kunitz inhibitor" evidence="8">
    <location>
        <begin position="89"/>
        <end position="139"/>
    </location>
</feature>
<organism evidence="9">
    <name type="scientific">Rhipicephalus zambeziensis</name>
    <dbReference type="NCBI Taxonomy" id="60191"/>
    <lineage>
        <taxon>Eukaryota</taxon>
        <taxon>Metazoa</taxon>
        <taxon>Ecdysozoa</taxon>
        <taxon>Arthropoda</taxon>
        <taxon>Chelicerata</taxon>
        <taxon>Arachnida</taxon>
        <taxon>Acari</taxon>
        <taxon>Parasitiformes</taxon>
        <taxon>Ixodida</taxon>
        <taxon>Ixodoidea</taxon>
        <taxon>Ixodidae</taxon>
        <taxon>Rhipicephalinae</taxon>
        <taxon>Rhipicephalus</taxon>
        <taxon>Rhipicephalus</taxon>
    </lineage>
</organism>
<dbReference type="Pfam" id="PF00014">
    <property type="entry name" value="Kunitz_BPTI"/>
    <property type="match status" value="5"/>
</dbReference>